<dbReference type="GO" id="GO:0016787">
    <property type="term" value="F:hydrolase activity"/>
    <property type="evidence" value="ECO:0007669"/>
    <property type="project" value="UniProtKB-KW"/>
</dbReference>
<dbReference type="InterPro" id="IPR050855">
    <property type="entry name" value="NDM-1-like"/>
</dbReference>
<proteinExistence type="inferred from homology"/>
<dbReference type="OrthoDB" id="9802991at2"/>
<dbReference type="GO" id="GO:0017001">
    <property type="term" value="P:antibiotic catabolic process"/>
    <property type="evidence" value="ECO:0007669"/>
    <property type="project" value="UniProtKB-ARBA"/>
</dbReference>
<organism evidence="3 4">
    <name type="scientific">Phyllobacterium salinisoli</name>
    <dbReference type="NCBI Taxonomy" id="1899321"/>
    <lineage>
        <taxon>Bacteria</taxon>
        <taxon>Pseudomonadati</taxon>
        <taxon>Pseudomonadota</taxon>
        <taxon>Alphaproteobacteria</taxon>
        <taxon>Hyphomicrobiales</taxon>
        <taxon>Phyllobacteriaceae</taxon>
        <taxon>Phyllobacterium</taxon>
    </lineage>
</organism>
<evidence type="ECO:0000259" key="2">
    <source>
        <dbReference type="SMART" id="SM00849"/>
    </source>
</evidence>
<dbReference type="AlphaFoldDB" id="A0A368JXK5"/>
<keyword evidence="4" id="KW-1185">Reference proteome</keyword>
<dbReference type="Gene3D" id="3.60.15.10">
    <property type="entry name" value="Ribonuclease Z/Hydroxyacylglutathione hydrolase-like"/>
    <property type="match status" value="1"/>
</dbReference>
<dbReference type="PANTHER" id="PTHR42951">
    <property type="entry name" value="METALLO-BETA-LACTAMASE DOMAIN-CONTAINING"/>
    <property type="match status" value="1"/>
</dbReference>
<dbReference type="InterPro" id="IPR036866">
    <property type="entry name" value="RibonucZ/Hydroxyglut_hydro"/>
</dbReference>
<dbReference type="Pfam" id="PF00753">
    <property type="entry name" value="Lactamase_B"/>
    <property type="match status" value="1"/>
</dbReference>
<gene>
    <name evidence="3" type="ORF">DUT91_22485</name>
</gene>
<keyword evidence="3" id="KW-0378">Hydrolase</keyword>
<comment type="similarity">
    <text evidence="1">Belongs to the metallo-beta-lactamase superfamily. Class-B beta-lactamase family.</text>
</comment>
<dbReference type="InterPro" id="IPR001279">
    <property type="entry name" value="Metallo-B-lactamas"/>
</dbReference>
<protein>
    <submittedName>
        <fullName evidence="3">MBL fold metallo-hydrolase</fullName>
    </submittedName>
</protein>
<accession>A0A368JXK5</accession>
<feature type="domain" description="Metallo-beta-lactamase" evidence="2">
    <location>
        <begin position="30"/>
        <end position="219"/>
    </location>
</feature>
<evidence type="ECO:0000256" key="1">
    <source>
        <dbReference type="ARBA" id="ARBA00005250"/>
    </source>
</evidence>
<dbReference type="EMBL" id="QOZG01000017">
    <property type="protein sequence ID" value="RCS21681.1"/>
    <property type="molecule type" value="Genomic_DNA"/>
</dbReference>
<dbReference type="PANTHER" id="PTHR42951:SF4">
    <property type="entry name" value="ACYL-COENZYME A THIOESTERASE MBLAC2"/>
    <property type="match status" value="1"/>
</dbReference>
<name>A0A368JXK5_9HYPH</name>
<reference evidence="3 4" key="1">
    <citation type="submission" date="2018-07" db="EMBL/GenBank/DDBJ databases">
        <title>The draft genome of Phyllobacterium salinisoli.</title>
        <authorList>
            <person name="Liu L."/>
            <person name="Li L."/>
            <person name="Zhang X."/>
            <person name="Liang L."/>
        </authorList>
    </citation>
    <scope>NUCLEOTIDE SEQUENCE [LARGE SCALE GENOMIC DNA]</scope>
    <source>
        <strain evidence="3 4">LLAN61</strain>
    </source>
</reference>
<comment type="caution">
    <text evidence="3">The sequence shown here is derived from an EMBL/GenBank/DDBJ whole genome shotgun (WGS) entry which is preliminary data.</text>
</comment>
<evidence type="ECO:0000313" key="3">
    <source>
        <dbReference type="EMBL" id="RCS21681.1"/>
    </source>
</evidence>
<dbReference type="RefSeq" id="WP_114442702.1">
    <property type="nucleotide sequence ID" value="NZ_QOZG01000017.1"/>
</dbReference>
<evidence type="ECO:0000313" key="4">
    <source>
        <dbReference type="Proteomes" id="UP000253420"/>
    </source>
</evidence>
<sequence length="240" mass="26359">MTERTNWFCAEQLTDTIRRIWEPHVHRFFRANLFHVIGKDVDLIVDFGTGLAPLRPFLNIEIGKPVIALATHVHADHIGSFHEFEHRLGHAAEADGFAGMEDAVTLAHLFRQLSKGVEQKPAPSFEQDDYAILPAPLGRVLVENDTVDIGGPSYRVLHLPGHSPGSIGLLDEASGIFFSGDAIYDGTLVDDLPGCDKSAYLATMRRLRDLDISVAYGGHGAPMSRERMSTIAKAYLDAST</sequence>
<dbReference type="SUPFAM" id="SSF56281">
    <property type="entry name" value="Metallo-hydrolase/oxidoreductase"/>
    <property type="match status" value="1"/>
</dbReference>
<dbReference type="SMART" id="SM00849">
    <property type="entry name" value="Lactamase_B"/>
    <property type="match status" value="1"/>
</dbReference>
<dbReference type="Proteomes" id="UP000253420">
    <property type="component" value="Unassembled WGS sequence"/>
</dbReference>